<evidence type="ECO:0000313" key="3">
    <source>
        <dbReference type="EMBL" id="GAX76663.1"/>
    </source>
</evidence>
<feature type="domain" description="Hemimethylated DNA-binding" evidence="2">
    <location>
        <begin position="179"/>
        <end position="295"/>
    </location>
</feature>
<dbReference type="OrthoDB" id="28868at2759"/>
<dbReference type="EMBL" id="BEGY01000019">
    <property type="protein sequence ID" value="GAX76663.1"/>
    <property type="molecule type" value="Genomic_DNA"/>
</dbReference>
<dbReference type="InterPro" id="IPR053189">
    <property type="entry name" value="Clp_protease_adapter_ClpF"/>
</dbReference>
<evidence type="ECO:0000256" key="1">
    <source>
        <dbReference type="SAM" id="MobiDB-lite"/>
    </source>
</evidence>
<keyword evidence="4" id="KW-1185">Reference proteome</keyword>
<feature type="region of interest" description="Disordered" evidence="1">
    <location>
        <begin position="1"/>
        <end position="23"/>
    </location>
</feature>
<dbReference type="SUPFAM" id="SSF141255">
    <property type="entry name" value="YccV-like"/>
    <property type="match status" value="1"/>
</dbReference>
<dbReference type="Proteomes" id="UP000232323">
    <property type="component" value="Unassembled WGS sequence"/>
</dbReference>
<dbReference type="Pfam" id="PF08755">
    <property type="entry name" value="YccV-like"/>
    <property type="match status" value="1"/>
</dbReference>
<protein>
    <recommendedName>
        <fullName evidence="2">Hemimethylated DNA-binding domain-containing protein</fullName>
    </recommendedName>
</protein>
<dbReference type="InterPro" id="IPR036623">
    <property type="entry name" value="Hemimethylated_DNA-bd_sf"/>
</dbReference>
<evidence type="ECO:0000313" key="4">
    <source>
        <dbReference type="Proteomes" id="UP000232323"/>
    </source>
</evidence>
<dbReference type="NCBIfam" id="TIGR02097">
    <property type="entry name" value="yccV"/>
    <property type="match status" value="1"/>
</dbReference>
<dbReference type="SMART" id="SM00992">
    <property type="entry name" value="YccV-like"/>
    <property type="match status" value="1"/>
</dbReference>
<sequence length="317" mass="36738">MNFLIRHGETSSSTSRLSCQSSSRQILRSKGRPKLRKLYCRAGLPNDRDMEAERSSLVAEEVIFMMFQLDLDIQLQRCLNVEEYEQAQEVRRKRNKVDEAIKSMMAKKAERAAGTTTSEETLSIADLASEGLRLRSELQRAIDQERYQDAAQFRDLLVELEKESKRAQALVIGMEDGQQPLFRLGQRVLHRNDGFRGLIVGWDMKCCESEEWMQHARVTDMKPQPYYHVLVDVRDCEPQVGLPPTVYVPQERLTAPEIEETSKSWIEAYGSEPMYHPYLDALFLGQDGKGDYIPCRHLREKFSVRRRDVYRSGEEPK</sequence>
<name>A0A250X0R2_9CHLO</name>
<dbReference type="PANTHER" id="PTHR48439">
    <property type="entry name" value="HEMIMETHYLATED DNA-BINDING DOMAIN-CONTAINING PROTEIN"/>
    <property type="match status" value="1"/>
</dbReference>
<dbReference type="InterPro" id="IPR011722">
    <property type="entry name" value="Hemimethylated_DNA-bd_dom"/>
</dbReference>
<proteinExistence type="predicted"/>
<comment type="caution">
    <text evidence="3">The sequence shown here is derived from an EMBL/GenBank/DDBJ whole genome shotgun (WGS) entry which is preliminary data.</text>
</comment>
<dbReference type="STRING" id="1157962.A0A250X0R2"/>
<dbReference type="PANTHER" id="PTHR48439:SF1">
    <property type="entry name" value="HEMIMETHYLATED DNA-BINDING DOMAIN-CONTAINING PROTEIN"/>
    <property type="match status" value="1"/>
</dbReference>
<feature type="compositionally biased region" description="Low complexity" evidence="1">
    <location>
        <begin position="10"/>
        <end position="23"/>
    </location>
</feature>
<reference evidence="3 4" key="1">
    <citation type="submission" date="2017-08" db="EMBL/GenBank/DDBJ databases">
        <title>Acidophilic green algal genome provides insights into adaptation to an acidic environment.</title>
        <authorList>
            <person name="Hirooka S."/>
            <person name="Hirose Y."/>
            <person name="Kanesaki Y."/>
            <person name="Higuchi S."/>
            <person name="Fujiwara T."/>
            <person name="Onuma R."/>
            <person name="Era A."/>
            <person name="Ohbayashi R."/>
            <person name="Uzuka A."/>
            <person name="Nozaki H."/>
            <person name="Yoshikawa H."/>
            <person name="Miyagishima S.Y."/>
        </authorList>
    </citation>
    <scope>NUCLEOTIDE SEQUENCE [LARGE SCALE GENOMIC DNA]</scope>
    <source>
        <strain evidence="3 4">NIES-2499</strain>
    </source>
</reference>
<dbReference type="GO" id="GO:0003677">
    <property type="term" value="F:DNA binding"/>
    <property type="evidence" value="ECO:0007669"/>
    <property type="project" value="InterPro"/>
</dbReference>
<gene>
    <name evidence="3" type="ORF">CEUSTIGMA_g4109.t1</name>
</gene>
<organism evidence="3 4">
    <name type="scientific">Chlamydomonas eustigma</name>
    <dbReference type="NCBI Taxonomy" id="1157962"/>
    <lineage>
        <taxon>Eukaryota</taxon>
        <taxon>Viridiplantae</taxon>
        <taxon>Chlorophyta</taxon>
        <taxon>core chlorophytes</taxon>
        <taxon>Chlorophyceae</taxon>
        <taxon>CS clade</taxon>
        <taxon>Chlamydomonadales</taxon>
        <taxon>Chlamydomonadaceae</taxon>
        <taxon>Chlamydomonas</taxon>
    </lineage>
</organism>
<dbReference type="Gene3D" id="2.30.30.390">
    <property type="entry name" value="Hemimethylated DNA-binding domain"/>
    <property type="match status" value="1"/>
</dbReference>
<evidence type="ECO:0000259" key="2">
    <source>
        <dbReference type="SMART" id="SM00992"/>
    </source>
</evidence>
<accession>A0A250X0R2</accession>
<dbReference type="AlphaFoldDB" id="A0A250X0R2"/>